<gene>
    <name evidence="3" type="ORF">M3P21_21980</name>
</gene>
<accession>A0ABT0Q9D5</accession>
<evidence type="ECO:0000313" key="3">
    <source>
        <dbReference type="EMBL" id="MCL6286167.1"/>
    </source>
</evidence>
<dbReference type="SUPFAM" id="SSF47090">
    <property type="entry name" value="PGBD-like"/>
    <property type="match status" value="1"/>
</dbReference>
<feature type="region of interest" description="Disordered" evidence="1">
    <location>
        <begin position="1"/>
        <end position="25"/>
    </location>
</feature>
<name>A0ABT0Q9D5_9RHOB</name>
<reference evidence="3" key="1">
    <citation type="submission" date="2022-05" db="EMBL/GenBank/DDBJ databases">
        <authorList>
            <person name="Park J.-S."/>
        </authorList>
    </citation>
    <scope>NUCLEOTIDE SEQUENCE</scope>
    <source>
        <strain evidence="3">2012CJ41-6</strain>
    </source>
</reference>
<proteinExistence type="predicted"/>
<sequence>MKKLKNGSRGSDVKALQTALNKTPPKAKLKTDSIFGVKTEAAVKAFQKAKRLKQDGIAGEKTLGALGLGKQKSQDIDWPWPAMDQSIGGNYKVYAKQRRLVTASLKVAGKVKTAEMTALQKKMDAALKELNRTFLAQDKPARAVVVLERSFQKVKRDNPSACAGIVKKAKKLADTSAEAVKAWITAGETVETLAAEIKQAASGAPMLRPVEKTRKRITRYKSLGKADQKSMEKSLEVCRRFPGSGVDAIRDKYLEMEKEANIPGNSSVPQIMRNLVALEVLEIKYNKAIRSQPASELSRAMDKIKRTEQLLEALEKGRLIRLKQKAALDKELVKQVKLAVVA</sequence>
<dbReference type="Pfam" id="PF01471">
    <property type="entry name" value="PG_binding_1"/>
    <property type="match status" value="1"/>
</dbReference>
<evidence type="ECO:0000259" key="2">
    <source>
        <dbReference type="Pfam" id="PF01471"/>
    </source>
</evidence>
<dbReference type="InterPro" id="IPR036366">
    <property type="entry name" value="PGBDSf"/>
</dbReference>
<keyword evidence="4" id="KW-1185">Reference proteome</keyword>
<evidence type="ECO:0000313" key="4">
    <source>
        <dbReference type="Proteomes" id="UP001203880"/>
    </source>
</evidence>
<dbReference type="InterPro" id="IPR036365">
    <property type="entry name" value="PGBD-like_sf"/>
</dbReference>
<protein>
    <submittedName>
        <fullName evidence="3">Peptidoglycan-binding protein</fullName>
    </submittedName>
</protein>
<organism evidence="3 4">
    <name type="scientific">Ruegeria spongiae</name>
    <dbReference type="NCBI Taxonomy" id="2942209"/>
    <lineage>
        <taxon>Bacteria</taxon>
        <taxon>Pseudomonadati</taxon>
        <taxon>Pseudomonadota</taxon>
        <taxon>Alphaproteobacteria</taxon>
        <taxon>Rhodobacterales</taxon>
        <taxon>Roseobacteraceae</taxon>
        <taxon>Ruegeria</taxon>
    </lineage>
</organism>
<comment type="caution">
    <text evidence="3">The sequence shown here is derived from an EMBL/GenBank/DDBJ whole genome shotgun (WGS) entry which is preliminary data.</text>
</comment>
<dbReference type="InterPro" id="IPR002477">
    <property type="entry name" value="Peptidoglycan-bd-like"/>
</dbReference>
<evidence type="ECO:0000256" key="1">
    <source>
        <dbReference type="SAM" id="MobiDB-lite"/>
    </source>
</evidence>
<dbReference type="Proteomes" id="UP001203880">
    <property type="component" value="Unassembled WGS sequence"/>
</dbReference>
<dbReference type="EMBL" id="JAMFMB010000061">
    <property type="protein sequence ID" value="MCL6286167.1"/>
    <property type="molecule type" value="Genomic_DNA"/>
</dbReference>
<feature type="domain" description="Peptidoglycan binding-like" evidence="2">
    <location>
        <begin position="9"/>
        <end position="66"/>
    </location>
</feature>
<dbReference type="RefSeq" id="WP_249713650.1">
    <property type="nucleotide sequence ID" value="NZ_JAMFMB010000061.1"/>
</dbReference>
<dbReference type="Gene3D" id="1.10.101.10">
    <property type="entry name" value="PGBD-like superfamily/PGBD"/>
    <property type="match status" value="1"/>
</dbReference>